<dbReference type="SUPFAM" id="SSF52172">
    <property type="entry name" value="CheY-like"/>
    <property type="match status" value="1"/>
</dbReference>
<dbReference type="InterPro" id="IPR050595">
    <property type="entry name" value="Bact_response_regulator"/>
</dbReference>
<dbReference type="SMART" id="SM00448">
    <property type="entry name" value="REC"/>
    <property type="match status" value="1"/>
</dbReference>
<gene>
    <name evidence="4" type="ORF">MFU01_59130</name>
    <name evidence="5" type="ORF">SAMN05443572_11273</name>
</gene>
<evidence type="ECO:0000313" key="7">
    <source>
        <dbReference type="Proteomes" id="UP000321514"/>
    </source>
</evidence>
<evidence type="ECO:0000259" key="3">
    <source>
        <dbReference type="PROSITE" id="PS50110"/>
    </source>
</evidence>
<evidence type="ECO:0000313" key="4">
    <source>
        <dbReference type="EMBL" id="GEN10876.1"/>
    </source>
</evidence>
<protein>
    <submittedName>
        <fullName evidence="4 5">Response regulator</fullName>
    </submittedName>
</protein>
<dbReference type="OrthoDB" id="9786548at2"/>
<dbReference type="AlphaFoldDB" id="A0A511T9K7"/>
<feature type="modified residue" description="4-aspartylphosphate" evidence="2">
    <location>
        <position position="52"/>
    </location>
</feature>
<dbReference type="Proteomes" id="UP000183760">
    <property type="component" value="Unassembled WGS sequence"/>
</dbReference>
<dbReference type="STRING" id="1334629.MFUL124B02_41245"/>
<proteinExistence type="predicted"/>
<feature type="domain" description="Response regulatory" evidence="3">
    <location>
        <begin position="3"/>
        <end position="115"/>
    </location>
</feature>
<dbReference type="PANTHER" id="PTHR44591">
    <property type="entry name" value="STRESS RESPONSE REGULATOR PROTEIN 1"/>
    <property type="match status" value="1"/>
</dbReference>
<reference evidence="5 6" key="1">
    <citation type="submission" date="2016-10" db="EMBL/GenBank/DDBJ databases">
        <authorList>
            <person name="Varghese N."/>
            <person name="Submissions S."/>
        </authorList>
    </citation>
    <scope>NUCLEOTIDE SEQUENCE [LARGE SCALE GENOMIC DNA]</scope>
    <source>
        <strain evidence="5 6">DSM 16525</strain>
    </source>
</reference>
<dbReference type="EMBL" id="BJXR01000042">
    <property type="protein sequence ID" value="GEN10876.1"/>
    <property type="molecule type" value="Genomic_DNA"/>
</dbReference>
<evidence type="ECO:0000256" key="1">
    <source>
        <dbReference type="ARBA" id="ARBA00022553"/>
    </source>
</evidence>
<dbReference type="Gene3D" id="3.40.50.2300">
    <property type="match status" value="1"/>
</dbReference>
<evidence type="ECO:0000313" key="6">
    <source>
        <dbReference type="Proteomes" id="UP000183760"/>
    </source>
</evidence>
<comment type="caution">
    <text evidence="4">The sequence shown here is derived from an EMBL/GenBank/DDBJ whole genome shotgun (WGS) entry which is preliminary data.</text>
</comment>
<keyword evidence="1 2" id="KW-0597">Phosphoprotein</keyword>
<dbReference type="InterPro" id="IPR001789">
    <property type="entry name" value="Sig_transdc_resp-reg_receiver"/>
</dbReference>
<dbReference type="Pfam" id="PF00072">
    <property type="entry name" value="Response_reg"/>
    <property type="match status" value="1"/>
</dbReference>
<organism evidence="4 7">
    <name type="scientific">Myxococcus fulvus</name>
    <dbReference type="NCBI Taxonomy" id="33"/>
    <lineage>
        <taxon>Bacteria</taxon>
        <taxon>Pseudomonadati</taxon>
        <taxon>Myxococcota</taxon>
        <taxon>Myxococcia</taxon>
        <taxon>Myxococcales</taxon>
        <taxon>Cystobacterineae</taxon>
        <taxon>Myxococcaceae</taxon>
        <taxon>Myxococcus</taxon>
    </lineage>
</organism>
<accession>A0A511T9K7</accession>
<sequence length="131" mass="14345">MKRLLIVDDELAIVEALQDILSVEGYGILTAFNGAEGLQRMADIKPDLVLLDLMMPVMDGREMLRRMRDDPALKPIPVVVMSAGRISDEERRSSARFLAKPFELDLLLDTISELLGGPNGPVPGSDESPQG</sequence>
<dbReference type="RefSeq" id="WP_074958138.1">
    <property type="nucleotide sequence ID" value="NZ_BJXR01000042.1"/>
</dbReference>
<dbReference type="Proteomes" id="UP000321514">
    <property type="component" value="Unassembled WGS sequence"/>
</dbReference>
<dbReference type="PANTHER" id="PTHR44591:SF3">
    <property type="entry name" value="RESPONSE REGULATORY DOMAIN-CONTAINING PROTEIN"/>
    <property type="match status" value="1"/>
</dbReference>
<dbReference type="EMBL" id="FOIB01000012">
    <property type="protein sequence ID" value="SEU37377.1"/>
    <property type="molecule type" value="Genomic_DNA"/>
</dbReference>
<evidence type="ECO:0000256" key="2">
    <source>
        <dbReference type="PROSITE-ProRule" id="PRU00169"/>
    </source>
</evidence>
<dbReference type="PROSITE" id="PS50110">
    <property type="entry name" value="RESPONSE_REGULATORY"/>
    <property type="match status" value="1"/>
</dbReference>
<name>A0A511T9K7_MYXFU</name>
<keyword evidence="6" id="KW-1185">Reference proteome</keyword>
<reference evidence="4 7" key="2">
    <citation type="submission" date="2019-07" db="EMBL/GenBank/DDBJ databases">
        <title>Whole genome shotgun sequence of Myxococcus fulvus NBRC 100333.</title>
        <authorList>
            <person name="Hosoyama A."/>
            <person name="Uohara A."/>
            <person name="Ohji S."/>
            <person name="Ichikawa N."/>
        </authorList>
    </citation>
    <scope>NUCLEOTIDE SEQUENCE [LARGE SCALE GENOMIC DNA]</scope>
    <source>
        <strain evidence="4 7">NBRC 100333</strain>
    </source>
</reference>
<dbReference type="GO" id="GO:0000160">
    <property type="term" value="P:phosphorelay signal transduction system"/>
    <property type="evidence" value="ECO:0007669"/>
    <property type="project" value="InterPro"/>
</dbReference>
<dbReference type="InterPro" id="IPR011006">
    <property type="entry name" value="CheY-like_superfamily"/>
</dbReference>
<evidence type="ECO:0000313" key="5">
    <source>
        <dbReference type="EMBL" id="SEU37377.1"/>
    </source>
</evidence>